<dbReference type="Proteomes" id="UP001165121">
    <property type="component" value="Unassembled WGS sequence"/>
</dbReference>
<proteinExistence type="predicted"/>
<dbReference type="InterPro" id="IPR032675">
    <property type="entry name" value="LRR_dom_sf"/>
</dbReference>
<protein>
    <submittedName>
        <fullName evidence="2">Unnamed protein product</fullName>
    </submittedName>
</protein>
<organism evidence="2 3">
    <name type="scientific">Phytophthora fragariaefolia</name>
    <dbReference type="NCBI Taxonomy" id="1490495"/>
    <lineage>
        <taxon>Eukaryota</taxon>
        <taxon>Sar</taxon>
        <taxon>Stramenopiles</taxon>
        <taxon>Oomycota</taxon>
        <taxon>Peronosporomycetes</taxon>
        <taxon>Peronosporales</taxon>
        <taxon>Peronosporaceae</taxon>
        <taxon>Phytophthora</taxon>
    </lineage>
</organism>
<dbReference type="AlphaFoldDB" id="A0A9W6Y6C5"/>
<reference evidence="2" key="1">
    <citation type="submission" date="2023-04" db="EMBL/GenBank/DDBJ databases">
        <title>Phytophthora fragariaefolia NBRC 109709.</title>
        <authorList>
            <person name="Ichikawa N."/>
            <person name="Sato H."/>
            <person name="Tonouchi N."/>
        </authorList>
    </citation>
    <scope>NUCLEOTIDE SEQUENCE</scope>
    <source>
        <strain evidence="2">NBRC 109709</strain>
    </source>
</reference>
<feature type="domain" description="WLGC" evidence="1">
    <location>
        <begin position="232"/>
        <end position="296"/>
    </location>
</feature>
<accession>A0A9W6Y6C5</accession>
<dbReference type="OrthoDB" id="105893at2759"/>
<dbReference type="EMBL" id="BSXT01003458">
    <property type="protein sequence ID" value="GMF54187.1"/>
    <property type="molecule type" value="Genomic_DNA"/>
</dbReference>
<keyword evidence="3" id="KW-1185">Reference proteome</keyword>
<evidence type="ECO:0000313" key="3">
    <source>
        <dbReference type="Proteomes" id="UP001165121"/>
    </source>
</evidence>
<comment type="caution">
    <text evidence="2">The sequence shown here is derived from an EMBL/GenBank/DDBJ whole genome shotgun (WGS) entry which is preliminary data.</text>
</comment>
<dbReference type="InterPro" id="IPR058256">
    <property type="entry name" value="WLGC"/>
</dbReference>
<dbReference type="SUPFAM" id="SSF52058">
    <property type="entry name" value="L domain-like"/>
    <property type="match status" value="1"/>
</dbReference>
<name>A0A9W6Y6C5_9STRA</name>
<evidence type="ECO:0000313" key="2">
    <source>
        <dbReference type="EMBL" id="GMF54187.1"/>
    </source>
</evidence>
<dbReference type="Gene3D" id="3.80.10.10">
    <property type="entry name" value="Ribonuclease Inhibitor"/>
    <property type="match status" value="1"/>
</dbReference>
<dbReference type="Pfam" id="PF26605">
    <property type="entry name" value="WLGC"/>
    <property type="match status" value="1"/>
</dbReference>
<sequence>MEVYPPGRFEQLASVSADPVEIAVIYKSLKSLRILTVLECSVRTTWKPIPEAPSTRRHRALTSPMVHLPDDIFDDMQSLAFIHLAMFVATPKLPSFQGLTGLKSLTLAVFLVLQELPPLTNLQRLERFFMVGLISMDSLPDLSPVQNLKSFVVSDRGTWCCNGFLGDCDLSVDKCMVHPVWGAPAATCLPSNRTNKVATTATIELVKKFATTVCGPVPKPEFLEGSPTPDIMAPCNGTLYRQCPRPDNVESMCYNARFMGIACTTTPFPIEMRRRQIASGLGDKCDPTVEAWLGCK</sequence>
<gene>
    <name evidence="2" type="ORF">Pfra01_002254700</name>
</gene>
<evidence type="ECO:0000259" key="1">
    <source>
        <dbReference type="Pfam" id="PF26605"/>
    </source>
</evidence>